<protein>
    <submittedName>
        <fullName evidence="1">Uncharacterized protein</fullName>
    </submittedName>
</protein>
<dbReference type="Proteomes" id="UP000287651">
    <property type="component" value="Unassembled WGS sequence"/>
</dbReference>
<organism evidence="1 2">
    <name type="scientific">Ensete ventricosum</name>
    <name type="common">Abyssinian banana</name>
    <name type="synonym">Musa ensete</name>
    <dbReference type="NCBI Taxonomy" id="4639"/>
    <lineage>
        <taxon>Eukaryota</taxon>
        <taxon>Viridiplantae</taxon>
        <taxon>Streptophyta</taxon>
        <taxon>Embryophyta</taxon>
        <taxon>Tracheophyta</taxon>
        <taxon>Spermatophyta</taxon>
        <taxon>Magnoliopsida</taxon>
        <taxon>Liliopsida</taxon>
        <taxon>Zingiberales</taxon>
        <taxon>Musaceae</taxon>
        <taxon>Ensete</taxon>
    </lineage>
</organism>
<evidence type="ECO:0000313" key="2">
    <source>
        <dbReference type="Proteomes" id="UP000287651"/>
    </source>
</evidence>
<accession>A0A426ZIX5</accession>
<comment type="caution">
    <text evidence="1">The sequence shown here is derived from an EMBL/GenBank/DDBJ whole genome shotgun (WGS) entry which is preliminary data.</text>
</comment>
<dbReference type="AlphaFoldDB" id="A0A426ZIX5"/>
<gene>
    <name evidence="1" type="ORF">B296_00023658</name>
</gene>
<sequence length="165" mass="17595">MKALDTLLPDLSPSSSSTALALPCCTTVLPVAAAARPISTSRGSGSWQIHSLFSLSHNNINENDPGVPSPLLADRYDSTPIHRWNCFCPAAQAAVAAAGRESGSLKVPVCFIIFDIGRTGYGSRRLFAPALAIALGFQQTSLSRRSACLHSCSLHRPQLFQVVIY</sequence>
<evidence type="ECO:0000313" key="1">
    <source>
        <dbReference type="EMBL" id="RRT63938.1"/>
    </source>
</evidence>
<reference evidence="1 2" key="1">
    <citation type="journal article" date="2014" name="Agronomy (Basel)">
        <title>A Draft Genome Sequence for Ensete ventricosum, the Drought-Tolerant Tree Against Hunger.</title>
        <authorList>
            <person name="Harrison J."/>
            <person name="Moore K.A."/>
            <person name="Paszkiewicz K."/>
            <person name="Jones T."/>
            <person name="Grant M."/>
            <person name="Ambacheew D."/>
            <person name="Muzemil S."/>
            <person name="Studholme D.J."/>
        </authorList>
    </citation>
    <scope>NUCLEOTIDE SEQUENCE [LARGE SCALE GENOMIC DNA]</scope>
</reference>
<name>A0A426ZIX5_ENSVE</name>
<dbReference type="EMBL" id="AMZH03006400">
    <property type="protein sequence ID" value="RRT63938.1"/>
    <property type="molecule type" value="Genomic_DNA"/>
</dbReference>
<proteinExistence type="predicted"/>